<dbReference type="PANTHER" id="PTHR28075:SF1">
    <property type="entry name" value="DUF1748-DOMAIN-CONTAINING PROTEIN"/>
    <property type="match status" value="1"/>
</dbReference>
<evidence type="ECO:0000313" key="2">
    <source>
        <dbReference type="Proteomes" id="UP000053815"/>
    </source>
</evidence>
<dbReference type="Pfam" id="PF08520">
    <property type="entry name" value="Mitofissin"/>
    <property type="match status" value="1"/>
</dbReference>
<sequence length="113" mass="12708">MRSSITIPVTWVRHPNVGIPAFILPSHSNSTTFSLFFITNYNMLGRIAHFTADAVLLSAVLAGIKRNAGLEPATGKIENEEIRKYVNKYLDIGEWVIDSSVVFMNNSSYFERK</sequence>
<evidence type="ECO:0000313" key="1">
    <source>
        <dbReference type="EMBL" id="GAN07043.1"/>
    </source>
</evidence>
<reference evidence="1" key="1">
    <citation type="submission" date="2014-09" db="EMBL/GenBank/DDBJ databases">
        <title>Draft genome sequence of an oleaginous Mucoromycotina fungus Mucor ambiguus NBRC6742.</title>
        <authorList>
            <person name="Takeda I."/>
            <person name="Yamane N."/>
            <person name="Morita T."/>
            <person name="Tamano K."/>
            <person name="Machida M."/>
            <person name="Baker S."/>
            <person name="Koike H."/>
        </authorList>
    </citation>
    <scope>NUCLEOTIDE SEQUENCE</scope>
    <source>
        <strain evidence="1">NBRC 6742</strain>
    </source>
</reference>
<dbReference type="STRING" id="91626.A0A0C9MXV6"/>
<dbReference type="PANTHER" id="PTHR28075">
    <property type="entry name" value="CHROMOSOME 16, WHOLE GENOME SHOTGUN SEQUENCE"/>
    <property type="match status" value="1"/>
</dbReference>
<name>A0A0C9MXV6_9FUNG</name>
<dbReference type="EMBL" id="DF836434">
    <property type="protein sequence ID" value="GAN07043.1"/>
    <property type="molecule type" value="Genomic_DNA"/>
</dbReference>
<evidence type="ECO:0008006" key="3">
    <source>
        <dbReference type="Google" id="ProtNLM"/>
    </source>
</evidence>
<dbReference type="GO" id="GO:0005737">
    <property type="term" value="C:cytoplasm"/>
    <property type="evidence" value="ECO:0007669"/>
    <property type="project" value="TreeGrafter"/>
</dbReference>
<dbReference type="InterPro" id="IPR013726">
    <property type="entry name" value="Mitofissin"/>
</dbReference>
<dbReference type="Proteomes" id="UP000053815">
    <property type="component" value="Unassembled WGS sequence"/>
</dbReference>
<proteinExistence type="predicted"/>
<protein>
    <recommendedName>
        <fullName evidence="3">DUF1748-domain-containing protein</fullName>
    </recommendedName>
</protein>
<dbReference type="AlphaFoldDB" id="A0A0C9MXV6"/>
<dbReference type="OrthoDB" id="16824at2759"/>
<organism evidence="1">
    <name type="scientific">Mucor ambiguus</name>
    <dbReference type="NCBI Taxonomy" id="91626"/>
    <lineage>
        <taxon>Eukaryota</taxon>
        <taxon>Fungi</taxon>
        <taxon>Fungi incertae sedis</taxon>
        <taxon>Mucoromycota</taxon>
        <taxon>Mucoromycotina</taxon>
        <taxon>Mucoromycetes</taxon>
        <taxon>Mucorales</taxon>
        <taxon>Mucorineae</taxon>
        <taxon>Mucoraceae</taxon>
        <taxon>Mucor</taxon>
    </lineage>
</organism>
<gene>
    <name evidence="1" type="ORF">MAM1_0145c06533</name>
</gene>
<keyword evidence="2" id="KW-1185">Reference proteome</keyword>
<accession>A0A0C9MXV6</accession>